<evidence type="ECO:0000313" key="2">
    <source>
        <dbReference type="Proteomes" id="UP001183410"/>
    </source>
</evidence>
<dbReference type="Pfam" id="PF00702">
    <property type="entry name" value="Hydrolase"/>
    <property type="match status" value="1"/>
</dbReference>
<dbReference type="Proteomes" id="UP001183410">
    <property type="component" value="Unassembled WGS sequence"/>
</dbReference>
<gene>
    <name evidence="1" type="ORF">RM844_26455</name>
</gene>
<keyword evidence="2" id="KW-1185">Reference proteome</keyword>
<name>A0ABU2JXV9_9ACTN</name>
<dbReference type="PANTHER" id="PTHR43434:SF1">
    <property type="entry name" value="PHOSPHOGLYCOLATE PHOSPHATASE"/>
    <property type="match status" value="1"/>
</dbReference>
<accession>A0ABU2JXV9</accession>
<dbReference type="Gene3D" id="1.10.150.240">
    <property type="entry name" value="Putative phosphatase, domain 2"/>
    <property type="match status" value="1"/>
</dbReference>
<dbReference type="SFLD" id="SFLDS00003">
    <property type="entry name" value="Haloacid_Dehalogenase"/>
    <property type="match status" value="1"/>
</dbReference>
<protein>
    <submittedName>
        <fullName evidence="1">HAD family hydrolase</fullName>
        <ecNumber evidence="1">3.1.3.-</ecNumber>
    </submittedName>
</protein>
<dbReference type="InterPro" id="IPR050155">
    <property type="entry name" value="HAD-like_hydrolase_sf"/>
</dbReference>
<comment type="caution">
    <text evidence="1">The sequence shown here is derived from an EMBL/GenBank/DDBJ whole genome shotgun (WGS) entry which is preliminary data.</text>
</comment>
<dbReference type="InterPro" id="IPR023198">
    <property type="entry name" value="PGP-like_dom2"/>
</dbReference>
<dbReference type="SFLD" id="SFLDG01135">
    <property type="entry name" value="C1.5.6:_HAD__Beta-PGM__Phospha"/>
    <property type="match status" value="1"/>
</dbReference>
<dbReference type="GO" id="GO:0016787">
    <property type="term" value="F:hydrolase activity"/>
    <property type="evidence" value="ECO:0007669"/>
    <property type="project" value="UniProtKB-KW"/>
</dbReference>
<sequence>MATPPFDLVIFDCDGVLVDSEPLALRVCLELGAELGWPLTEDEVVDRFLGRSERAVQSQIAERLGAGLAARWGTEYRTRLAAVIDTELTVVHGIVEALDALPVPLSCVASSGSHEKMRRTLGRTGLHDRFAGRIFSASEVARGKPEPDLFLHAADRMGVAPDRCAVVEDSQYGVRAARAAGMRAFGYAGGLTPAAWLTGPDTTVFDDMRTLPTLLARAPA</sequence>
<dbReference type="InterPro" id="IPR036412">
    <property type="entry name" value="HAD-like_sf"/>
</dbReference>
<evidence type="ECO:0000313" key="1">
    <source>
        <dbReference type="EMBL" id="MDT0269830.1"/>
    </source>
</evidence>
<dbReference type="SUPFAM" id="SSF56784">
    <property type="entry name" value="HAD-like"/>
    <property type="match status" value="1"/>
</dbReference>
<dbReference type="InterPro" id="IPR006439">
    <property type="entry name" value="HAD-SF_hydro_IA"/>
</dbReference>
<dbReference type="RefSeq" id="WP_311669912.1">
    <property type="nucleotide sequence ID" value="NZ_JAVREO010000020.1"/>
</dbReference>
<dbReference type="InterPro" id="IPR023214">
    <property type="entry name" value="HAD_sf"/>
</dbReference>
<dbReference type="EC" id="3.1.3.-" evidence="1"/>
<dbReference type="PANTHER" id="PTHR43434">
    <property type="entry name" value="PHOSPHOGLYCOLATE PHOSPHATASE"/>
    <property type="match status" value="1"/>
</dbReference>
<proteinExistence type="predicted"/>
<dbReference type="NCBIfam" id="TIGR01549">
    <property type="entry name" value="HAD-SF-IA-v1"/>
    <property type="match status" value="1"/>
</dbReference>
<organism evidence="1 2">
    <name type="scientific">Streptomyces chisholmiae</name>
    <dbReference type="NCBI Taxonomy" id="3075540"/>
    <lineage>
        <taxon>Bacteria</taxon>
        <taxon>Bacillati</taxon>
        <taxon>Actinomycetota</taxon>
        <taxon>Actinomycetes</taxon>
        <taxon>Kitasatosporales</taxon>
        <taxon>Streptomycetaceae</taxon>
        <taxon>Streptomyces</taxon>
    </lineage>
</organism>
<reference evidence="2" key="1">
    <citation type="submission" date="2023-07" db="EMBL/GenBank/DDBJ databases">
        <title>30 novel species of actinomycetes from the DSMZ collection.</title>
        <authorList>
            <person name="Nouioui I."/>
        </authorList>
    </citation>
    <scope>NUCLEOTIDE SEQUENCE [LARGE SCALE GENOMIC DNA]</scope>
    <source>
        <strain evidence="2">DSM 44915</strain>
    </source>
</reference>
<keyword evidence="1" id="KW-0378">Hydrolase</keyword>
<dbReference type="SFLD" id="SFLDG01129">
    <property type="entry name" value="C1.5:_HAD__Beta-PGM__Phosphata"/>
    <property type="match status" value="1"/>
</dbReference>
<dbReference type="EMBL" id="JAVREO010000020">
    <property type="protein sequence ID" value="MDT0269830.1"/>
    <property type="molecule type" value="Genomic_DNA"/>
</dbReference>
<dbReference type="Gene3D" id="3.40.50.1000">
    <property type="entry name" value="HAD superfamily/HAD-like"/>
    <property type="match status" value="1"/>
</dbReference>
<dbReference type="CDD" id="cd07526">
    <property type="entry name" value="HAD_BPGM_like"/>
    <property type="match status" value="1"/>
</dbReference>
<dbReference type="NCBIfam" id="TIGR01509">
    <property type="entry name" value="HAD-SF-IA-v3"/>
    <property type="match status" value="1"/>
</dbReference>